<reference evidence="1 2" key="1">
    <citation type="journal article" date="2010" name="Proc. Natl. Acad. Sci. U.S.A.">
        <title>Enigmatic, ultrasmall, uncultivated Archaea.</title>
        <authorList>
            <person name="Baker B.J."/>
            <person name="Comolli L.R."/>
            <person name="Dick G.J."/>
            <person name="Hauser L.J."/>
            <person name="Hyatt D."/>
            <person name="Dill B.D."/>
            <person name="Land M.L."/>
            <person name="Verberkmoes N.C."/>
            <person name="Hettich R.L."/>
            <person name="Banfield J.F."/>
        </authorList>
    </citation>
    <scope>NUCLEOTIDE SEQUENCE [LARGE SCALE GENOMIC DNA]</scope>
</reference>
<gene>
    <name evidence="1" type="ORF">BJBARM5_0409</name>
</gene>
<protein>
    <submittedName>
        <fullName evidence="1">Uncharacterized protein</fullName>
    </submittedName>
</protein>
<dbReference type="Proteomes" id="UP000009376">
    <property type="component" value="Unassembled WGS sequence"/>
</dbReference>
<dbReference type="EMBL" id="GG745551">
    <property type="protein sequence ID" value="EFD92899.1"/>
    <property type="molecule type" value="Genomic_DNA"/>
</dbReference>
<accession>D6GV98</accession>
<evidence type="ECO:0000313" key="2">
    <source>
        <dbReference type="Proteomes" id="UP000009376"/>
    </source>
</evidence>
<evidence type="ECO:0000313" key="1">
    <source>
        <dbReference type="EMBL" id="EFD92899.1"/>
    </source>
</evidence>
<proteinExistence type="predicted"/>
<dbReference type="AlphaFoldDB" id="D6GV98"/>
<name>D6GV98_PARA5</name>
<sequence>MTTSLEEALSDFEKSEKTVRIKKCYSHCSDFETELYYAKKVLVLTNLRLSDKRQFDFTDDYLVSEISDILGSSYIPLFEKTDENVDKDDFYFVYLERGLGLDPRYIIRNYKKKLKNKGKGIYRTELTRNAGISLFSEIFLGEQNKIEKIRLYQLNDKKFENFGKNKYDFYLEANF</sequence>
<organism evidence="1 2">
    <name type="scientific">Candidatus Parvarchaeum acidophilus ARMAN-5</name>
    <dbReference type="NCBI Taxonomy" id="662762"/>
    <lineage>
        <taxon>Archaea</taxon>
        <taxon>Candidatus Parvarchaeota</taxon>
        <taxon>Candidatus Parvarchaeum</taxon>
    </lineage>
</organism>